<comment type="similarity">
    <text evidence="1">Belongs to the WD repeat EIPR1 family.</text>
</comment>
<keyword evidence="8" id="KW-1185">Reference proteome</keyword>
<evidence type="ECO:0000256" key="4">
    <source>
        <dbReference type="PROSITE-ProRule" id="PRU00221"/>
    </source>
</evidence>
<dbReference type="PROSITE" id="PS00678">
    <property type="entry name" value="WD_REPEATS_1"/>
    <property type="match status" value="1"/>
</dbReference>
<accession>A0AAD5XQA4</accession>
<dbReference type="AlphaFoldDB" id="A0AAD5XQA4"/>
<dbReference type="InterPro" id="IPR001680">
    <property type="entry name" value="WD40_rpt"/>
</dbReference>
<keyword evidence="2 4" id="KW-0853">WD repeat</keyword>
<evidence type="ECO:0000256" key="5">
    <source>
        <dbReference type="SAM" id="MobiDB-lite"/>
    </source>
</evidence>
<comment type="caution">
    <text evidence="7">The sequence shown here is derived from an EMBL/GenBank/DDBJ whole genome shotgun (WGS) entry which is preliminary data.</text>
</comment>
<organism evidence="7 8">
    <name type="scientific">Geranomyces variabilis</name>
    <dbReference type="NCBI Taxonomy" id="109894"/>
    <lineage>
        <taxon>Eukaryota</taxon>
        <taxon>Fungi</taxon>
        <taxon>Fungi incertae sedis</taxon>
        <taxon>Chytridiomycota</taxon>
        <taxon>Chytridiomycota incertae sedis</taxon>
        <taxon>Chytridiomycetes</taxon>
        <taxon>Spizellomycetales</taxon>
        <taxon>Powellomycetaceae</taxon>
        <taxon>Geranomyces</taxon>
    </lineage>
</organism>
<dbReference type="GO" id="GO:0016567">
    <property type="term" value="P:protein ubiquitination"/>
    <property type="evidence" value="ECO:0007669"/>
    <property type="project" value="TreeGrafter"/>
</dbReference>
<evidence type="ECO:0000313" key="7">
    <source>
        <dbReference type="EMBL" id="KAJ3183081.1"/>
    </source>
</evidence>
<dbReference type="PROSITE" id="PS50082">
    <property type="entry name" value="WD_REPEATS_2"/>
    <property type="match status" value="1"/>
</dbReference>
<evidence type="ECO:0000256" key="1">
    <source>
        <dbReference type="ARBA" id="ARBA00005672"/>
    </source>
</evidence>
<dbReference type="InterPro" id="IPR040323">
    <property type="entry name" value="EIPR1"/>
</dbReference>
<feature type="repeat" description="WD" evidence="4">
    <location>
        <begin position="217"/>
        <end position="253"/>
    </location>
</feature>
<evidence type="ECO:0000256" key="3">
    <source>
        <dbReference type="ARBA" id="ARBA00022737"/>
    </source>
</evidence>
<evidence type="ECO:0000313" key="8">
    <source>
        <dbReference type="Proteomes" id="UP001212152"/>
    </source>
</evidence>
<protein>
    <submittedName>
        <fullName evidence="7">Protein tssc1</fullName>
    </submittedName>
</protein>
<dbReference type="EMBL" id="JADGJQ010000007">
    <property type="protein sequence ID" value="KAJ3183081.1"/>
    <property type="molecule type" value="Genomic_DNA"/>
</dbReference>
<evidence type="ECO:0000259" key="6">
    <source>
        <dbReference type="Pfam" id="PF23609"/>
    </source>
</evidence>
<keyword evidence="3" id="KW-0677">Repeat</keyword>
<dbReference type="Pfam" id="PF23609">
    <property type="entry name" value="Beta-prop_EIPR1"/>
    <property type="match status" value="1"/>
</dbReference>
<dbReference type="Gene3D" id="2.130.10.10">
    <property type="entry name" value="YVTN repeat-like/Quinoprotein amine dehydrogenase"/>
    <property type="match status" value="1"/>
</dbReference>
<dbReference type="SMART" id="SM00320">
    <property type="entry name" value="WD40"/>
    <property type="match status" value="4"/>
</dbReference>
<dbReference type="PANTHER" id="PTHR14205">
    <property type="entry name" value="WD-REPEAT PROTEIN"/>
    <property type="match status" value="1"/>
</dbReference>
<sequence length="386" mass="42370">MDTEGSVYGLDHQARCLKAQLGEGERSRFFVGTQDFKHPNELHLIDYDEDESLITTHKIPHEFEIRSIAPHPAQSESVITVFKEPLKAPKATLWRLASPESDATGKLRNDTGNMEAVVHIEPSDHLAAIDDILWDPSSSKYNRVLARGKHALALFALDEAKASAIATTVIPVKSIDSTSRGVACASWNPHADLIATGVGAAVLGIDLRTPTRPAYEIPAAHTSVRCIDYNPIKPQTIATGGTDGFIRFWDTRSLVQPIKEVSDHTHWVWTVSFNRIYDQLFLSAGSDCRVNLQSIISISSAAALSDITSSSDNEDAYSADRTSSRDEFSGNSKPTDGLVCTSDHHEDSVYAAEWSAADPWIYASVSYDGRVAVNLVPRDHKYKIIL</sequence>
<evidence type="ECO:0000256" key="2">
    <source>
        <dbReference type="ARBA" id="ARBA00022574"/>
    </source>
</evidence>
<dbReference type="InterPro" id="IPR015943">
    <property type="entry name" value="WD40/YVTN_repeat-like_dom_sf"/>
</dbReference>
<dbReference type="PANTHER" id="PTHR14205:SF15">
    <property type="entry name" value="EARP AND GARP COMPLEX-INTERACTING PROTEIN 1"/>
    <property type="match status" value="1"/>
</dbReference>
<reference evidence="7" key="1">
    <citation type="submission" date="2020-05" db="EMBL/GenBank/DDBJ databases">
        <title>Phylogenomic resolution of chytrid fungi.</title>
        <authorList>
            <person name="Stajich J.E."/>
            <person name="Amses K."/>
            <person name="Simmons R."/>
            <person name="Seto K."/>
            <person name="Myers J."/>
            <person name="Bonds A."/>
            <person name="Quandt C.A."/>
            <person name="Barry K."/>
            <person name="Liu P."/>
            <person name="Grigoriev I."/>
            <person name="Longcore J.E."/>
            <person name="James T.Y."/>
        </authorList>
    </citation>
    <scope>NUCLEOTIDE SEQUENCE</scope>
    <source>
        <strain evidence="7">JEL0379</strain>
    </source>
</reference>
<name>A0AAD5XQA4_9FUNG</name>
<dbReference type="InterPro" id="IPR019775">
    <property type="entry name" value="WD40_repeat_CS"/>
</dbReference>
<dbReference type="InterPro" id="IPR059104">
    <property type="entry name" value="Beta-prop_EIPR1-like"/>
</dbReference>
<gene>
    <name evidence="7" type="primary">TSSC1</name>
    <name evidence="7" type="ORF">HDU87_007503</name>
</gene>
<dbReference type="Proteomes" id="UP001212152">
    <property type="component" value="Unassembled WGS sequence"/>
</dbReference>
<dbReference type="Pfam" id="PF00400">
    <property type="entry name" value="WD40"/>
    <property type="match status" value="1"/>
</dbReference>
<dbReference type="SUPFAM" id="SSF50978">
    <property type="entry name" value="WD40 repeat-like"/>
    <property type="match status" value="1"/>
</dbReference>
<proteinExistence type="inferred from homology"/>
<dbReference type="InterPro" id="IPR036322">
    <property type="entry name" value="WD40_repeat_dom_sf"/>
</dbReference>
<feature type="domain" description="EIPR1-like beta-propeller" evidence="6">
    <location>
        <begin position="5"/>
        <end position="292"/>
    </location>
</feature>
<feature type="region of interest" description="Disordered" evidence="5">
    <location>
        <begin position="310"/>
        <end position="337"/>
    </location>
</feature>